<evidence type="ECO:0000256" key="4">
    <source>
        <dbReference type="ARBA" id="ARBA00022528"/>
    </source>
</evidence>
<keyword evidence="6" id="KW-0934">Plastid</keyword>
<keyword evidence="5" id="KW-0602">Photosynthesis</keyword>
<dbReference type="Proteomes" id="UP000019335">
    <property type="component" value="Unassembled WGS sequence"/>
</dbReference>
<feature type="binding site" evidence="7">
    <location>
        <position position="181"/>
    </location>
    <ligand>
        <name>chlorophyll a</name>
        <dbReference type="ChEBI" id="CHEBI:58416"/>
        <label>1</label>
    </ligand>
</feature>
<feature type="binding site" description="axial binding residue" evidence="7">
    <location>
        <position position="92"/>
    </location>
    <ligand>
        <name>chlorophyll b</name>
        <dbReference type="ChEBI" id="CHEBI:61721"/>
        <label>1</label>
    </ligand>
    <ligandPart>
        <name>Mg</name>
        <dbReference type="ChEBI" id="CHEBI:25107"/>
    </ligandPart>
</feature>
<dbReference type="Pfam" id="PF00504">
    <property type="entry name" value="Chloroa_b-bind"/>
    <property type="match status" value="1"/>
</dbReference>
<reference evidence="8 9" key="1">
    <citation type="journal article" date="2014" name="Mol. Plant">
        <title>Chromosome Scale Genome Assembly and Transcriptome Profiling of Nannochloropsis gaditana in Nitrogen Depletion.</title>
        <authorList>
            <person name="Corteggiani Carpinelli E."/>
            <person name="Telatin A."/>
            <person name="Vitulo N."/>
            <person name="Forcato C."/>
            <person name="D'Angelo M."/>
            <person name="Schiavon R."/>
            <person name="Vezzi A."/>
            <person name="Giacometti G.M."/>
            <person name="Morosinotto T."/>
            <person name="Valle G."/>
        </authorList>
    </citation>
    <scope>NUCLEOTIDE SEQUENCE [LARGE SCALE GENOMIC DNA]</scope>
    <source>
        <strain evidence="8 9">B-31</strain>
    </source>
</reference>
<feature type="binding site" evidence="7">
    <location>
        <position position="199"/>
    </location>
    <ligand>
        <name>chlorophyll a</name>
        <dbReference type="ChEBI" id="CHEBI:58416"/>
        <label>1</label>
    </ligand>
</feature>
<feature type="binding site" evidence="7">
    <location>
        <position position="182"/>
    </location>
    <ligand>
        <name>chlorophyll a</name>
        <dbReference type="ChEBI" id="CHEBI:58416"/>
        <label>1</label>
    </ligand>
</feature>
<proteinExistence type="inferred from homology"/>
<evidence type="ECO:0000256" key="1">
    <source>
        <dbReference type="ARBA" id="ARBA00004022"/>
    </source>
</evidence>
<keyword evidence="9" id="KW-1185">Reference proteome</keyword>
<dbReference type="GO" id="GO:0016020">
    <property type="term" value="C:membrane"/>
    <property type="evidence" value="ECO:0007669"/>
    <property type="project" value="InterPro"/>
</dbReference>
<keyword evidence="7" id="KW-0148">Chlorophyll</keyword>
<protein>
    <submittedName>
        <fullName evidence="8">Fucoxanthin chlorophyll a c binding protein</fullName>
    </submittedName>
</protein>
<evidence type="ECO:0000256" key="7">
    <source>
        <dbReference type="PIRSR" id="PIRSR601344-1"/>
    </source>
</evidence>
<gene>
    <name evidence="8" type="ORF">Naga_100157g5</name>
</gene>
<keyword evidence="7" id="KW-0157">Chromophore</keyword>
<dbReference type="GO" id="GO:0016168">
    <property type="term" value="F:chlorophyll binding"/>
    <property type="evidence" value="ECO:0007669"/>
    <property type="project" value="UniProtKB-KW"/>
</dbReference>
<feature type="binding site" evidence="7">
    <location>
        <position position="185"/>
    </location>
    <ligand>
        <name>chlorophyll b</name>
        <dbReference type="ChEBI" id="CHEBI:61721"/>
        <label>2</label>
    </ligand>
</feature>
<comment type="similarity">
    <text evidence="3">Belongs to the fucoxanthin chlorophyll protein family.</text>
</comment>
<feature type="binding site" evidence="7">
    <location>
        <position position="90"/>
    </location>
    <ligand>
        <name>chlorophyll a</name>
        <dbReference type="ChEBI" id="CHEBI:58416"/>
        <label>1</label>
    </ligand>
</feature>
<dbReference type="Gene3D" id="1.10.3460.10">
    <property type="entry name" value="Chlorophyll a/b binding protein domain"/>
    <property type="match status" value="1"/>
</dbReference>
<comment type="function">
    <text evidence="1">The light-harvesting complex (LHC) functions as a light receptor, it captures and delivers excitation energy to photosystems with which it is closely associated. Energy is transferred from the carotenoid and chlorophyll C (or B) to chlorophyll A and the photosynthetic reaction centers where it is used to synthesize ATP and reducing power.</text>
</comment>
<dbReference type="EMBL" id="AZIL01002345">
    <property type="protein sequence ID" value="EWM21948.1"/>
    <property type="molecule type" value="Genomic_DNA"/>
</dbReference>
<dbReference type="PANTHER" id="PTHR21649">
    <property type="entry name" value="CHLOROPHYLL A/B BINDING PROTEIN"/>
    <property type="match status" value="1"/>
</dbReference>
<accession>W7TEK9</accession>
<organism evidence="8 9">
    <name type="scientific">Nannochloropsis gaditana</name>
    <dbReference type="NCBI Taxonomy" id="72520"/>
    <lineage>
        <taxon>Eukaryota</taxon>
        <taxon>Sar</taxon>
        <taxon>Stramenopiles</taxon>
        <taxon>Ochrophyta</taxon>
        <taxon>Eustigmatophyceae</taxon>
        <taxon>Eustigmatales</taxon>
        <taxon>Monodopsidaceae</taxon>
        <taxon>Nannochloropsis</taxon>
    </lineage>
</organism>
<dbReference type="GO" id="GO:0009507">
    <property type="term" value="C:chloroplast"/>
    <property type="evidence" value="ECO:0007669"/>
    <property type="project" value="UniProtKB-SubCell"/>
</dbReference>
<dbReference type="InterPro" id="IPR001344">
    <property type="entry name" value="Chloro_AB-bd_pln"/>
</dbReference>
<evidence type="ECO:0000313" key="9">
    <source>
        <dbReference type="Proteomes" id="UP000019335"/>
    </source>
</evidence>
<evidence type="ECO:0000256" key="3">
    <source>
        <dbReference type="ARBA" id="ARBA00005933"/>
    </source>
</evidence>
<feature type="binding site" evidence="7">
    <location>
        <position position="187"/>
    </location>
    <ligand>
        <name>chlorophyll a</name>
        <dbReference type="ChEBI" id="CHEBI:58416"/>
        <label>1</label>
    </ligand>
</feature>
<keyword evidence="4" id="KW-0150">Chloroplast</keyword>
<feature type="binding site" evidence="7">
    <location>
        <position position="87"/>
    </location>
    <ligand>
        <name>chlorophyll a</name>
        <dbReference type="ChEBI" id="CHEBI:58416"/>
        <label>1</label>
    </ligand>
</feature>
<dbReference type="AlphaFoldDB" id="W7TEK9"/>
<evidence type="ECO:0000313" key="8">
    <source>
        <dbReference type="EMBL" id="EWM21948.1"/>
    </source>
</evidence>
<comment type="caution">
    <text evidence="8">The sequence shown here is derived from an EMBL/GenBank/DDBJ whole genome shotgun (WGS) entry which is preliminary data.</text>
</comment>
<evidence type="ECO:0000256" key="6">
    <source>
        <dbReference type="ARBA" id="ARBA00022640"/>
    </source>
</evidence>
<dbReference type="OrthoDB" id="423598at2759"/>
<dbReference type="InterPro" id="IPR022796">
    <property type="entry name" value="Chloroa_b-bind"/>
</dbReference>
<evidence type="ECO:0000256" key="2">
    <source>
        <dbReference type="ARBA" id="ARBA00004229"/>
    </source>
</evidence>
<dbReference type="SUPFAM" id="SSF103511">
    <property type="entry name" value="Chlorophyll a-b binding protein"/>
    <property type="match status" value="1"/>
</dbReference>
<sequence length="226" mass="23841">MSHSLLPLFIQSTMRVAAALIATLATASAFLAPASLPSSSSFRRTQGRVSMDISGIVGSDVEVPEFDPLGLAKNKDEETLGWYRAAELKHGRVCMLASVGYLVQGLYHLPDGPFEASKPIDALLKVSSERPLAAVQIAIAIAALEVLGASIQKYTAPGDLTFDPLGLKPEDPEELAELQLKELKNGRLAMLATAGLAAQEYVTGQGPVEQLLSGHISPFGDGQGAF</sequence>
<evidence type="ECO:0000256" key="5">
    <source>
        <dbReference type="ARBA" id="ARBA00022531"/>
    </source>
</evidence>
<name>W7TEK9_9STRA</name>
<comment type="subcellular location">
    <subcellularLocation>
        <location evidence="2">Plastid</location>
        <location evidence="2">Chloroplast</location>
    </subcellularLocation>
</comment>
<dbReference type="GO" id="GO:0009765">
    <property type="term" value="P:photosynthesis, light harvesting"/>
    <property type="evidence" value="ECO:0007669"/>
    <property type="project" value="InterPro"/>
</dbReference>